<comment type="caution">
    <text evidence="2">The sequence shown here is derived from an EMBL/GenBank/DDBJ whole genome shotgun (WGS) entry which is preliminary data.</text>
</comment>
<keyword evidence="1" id="KW-0812">Transmembrane</keyword>
<protein>
    <submittedName>
        <fullName evidence="2">Uncharacterized protein</fullName>
    </submittedName>
</protein>
<reference evidence="2 3" key="1">
    <citation type="journal article" date="2018" name="Front. Plant Sci.">
        <title>Red Clover (Trifolium pratense) and Zigzag Clover (T. medium) - A Picture of Genomic Similarities and Differences.</title>
        <authorList>
            <person name="Dluhosova J."/>
            <person name="Istvanek J."/>
            <person name="Nedelnik J."/>
            <person name="Repkova J."/>
        </authorList>
    </citation>
    <scope>NUCLEOTIDE SEQUENCE [LARGE SCALE GENOMIC DNA]</scope>
    <source>
        <strain evidence="3">cv. 10/8</strain>
        <tissue evidence="2">Leaf</tissue>
    </source>
</reference>
<keyword evidence="1" id="KW-0472">Membrane</keyword>
<feature type="transmembrane region" description="Helical" evidence="1">
    <location>
        <begin position="26"/>
        <end position="48"/>
    </location>
</feature>
<dbReference type="EMBL" id="LXQA010673071">
    <property type="protein sequence ID" value="MCI65296.1"/>
    <property type="molecule type" value="Genomic_DNA"/>
</dbReference>
<evidence type="ECO:0000313" key="3">
    <source>
        <dbReference type="Proteomes" id="UP000265520"/>
    </source>
</evidence>
<keyword evidence="3" id="KW-1185">Reference proteome</keyword>
<accession>A0A392TYW4</accession>
<organism evidence="2 3">
    <name type="scientific">Trifolium medium</name>
    <dbReference type="NCBI Taxonomy" id="97028"/>
    <lineage>
        <taxon>Eukaryota</taxon>
        <taxon>Viridiplantae</taxon>
        <taxon>Streptophyta</taxon>
        <taxon>Embryophyta</taxon>
        <taxon>Tracheophyta</taxon>
        <taxon>Spermatophyta</taxon>
        <taxon>Magnoliopsida</taxon>
        <taxon>eudicotyledons</taxon>
        <taxon>Gunneridae</taxon>
        <taxon>Pentapetalae</taxon>
        <taxon>rosids</taxon>
        <taxon>fabids</taxon>
        <taxon>Fabales</taxon>
        <taxon>Fabaceae</taxon>
        <taxon>Papilionoideae</taxon>
        <taxon>50 kb inversion clade</taxon>
        <taxon>NPAAA clade</taxon>
        <taxon>Hologalegina</taxon>
        <taxon>IRL clade</taxon>
        <taxon>Trifolieae</taxon>
        <taxon>Trifolium</taxon>
    </lineage>
</organism>
<sequence>MMEGRWELQTEVHYGYHVPLRNLVSAIARIVSWAAIATLIGVFSRSMLIGVHGSMRTGAYHFSHTSFFQSEHMERA</sequence>
<keyword evidence="1" id="KW-1133">Transmembrane helix</keyword>
<proteinExistence type="predicted"/>
<evidence type="ECO:0000256" key="1">
    <source>
        <dbReference type="SAM" id="Phobius"/>
    </source>
</evidence>
<name>A0A392TYW4_9FABA</name>
<dbReference type="Proteomes" id="UP000265520">
    <property type="component" value="Unassembled WGS sequence"/>
</dbReference>
<dbReference type="AlphaFoldDB" id="A0A392TYW4"/>
<evidence type="ECO:0000313" key="2">
    <source>
        <dbReference type="EMBL" id="MCI65296.1"/>
    </source>
</evidence>